<dbReference type="GO" id="GO:0003676">
    <property type="term" value="F:nucleic acid binding"/>
    <property type="evidence" value="ECO:0007669"/>
    <property type="project" value="InterPro"/>
</dbReference>
<comment type="caution">
    <text evidence="1">The sequence shown here is derived from an EMBL/GenBank/DDBJ whole genome shotgun (WGS) entry which is preliminary data.</text>
</comment>
<gene>
    <name evidence="1" type="ORF">CR513_32212</name>
</gene>
<keyword evidence="2" id="KW-1185">Reference proteome</keyword>
<name>A0A371G7C0_MUCPR</name>
<proteinExistence type="predicted"/>
<feature type="non-terminal residue" evidence="1">
    <location>
        <position position="1"/>
    </location>
</feature>
<organism evidence="1 2">
    <name type="scientific">Mucuna pruriens</name>
    <name type="common">Velvet bean</name>
    <name type="synonym">Dolichos pruriens</name>
    <dbReference type="NCBI Taxonomy" id="157652"/>
    <lineage>
        <taxon>Eukaryota</taxon>
        <taxon>Viridiplantae</taxon>
        <taxon>Streptophyta</taxon>
        <taxon>Embryophyta</taxon>
        <taxon>Tracheophyta</taxon>
        <taxon>Spermatophyta</taxon>
        <taxon>Magnoliopsida</taxon>
        <taxon>eudicotyledons</taxon>
        <taxon>Gunneridae</taxon>
        <taxon>Pentapetalae</taxon>
        <taxon>rosids</taxon>
        <taxon>fabids</taxon>
        <taxon>Fabales</taxon>
        <taxon>Fabaceae</taxon>
        <taxon>Papilionoideae</taxon>
        <taxon>50 kb inversion clade</taxon>
        <taxon>NPAAA clade</taxon>
        <taxon>indigoferoid/millettioid clade</taxon>
        <taxon>Phaseoleae</taxon>
        <taxon>Mucuna</taxon>
    </lineage>
</organism>
<evidence type="ECO:0000313" key="2">
    <source>
        <dbReference type="Proteomes" id="UP000257109"/>
    </source>
</evidence>
<evidence type="ECO:0000313" key="1">
    <source>
        <dbReference type="EMBL" id="RDX86456.1"/>
    </source>
</evidence>
<dbReference type="Gene3D" id="3.30.420.10">
    <property type="entry name" value="Ribonuclease H-like superfamily/Ribonuclease H"/>
    <property type="match status" value="1"/>
</dbReference>
<dbReference type="PANTHER" id="PTHR48475">
    <property type="entry name" value="RIBONUCLEASE H"/>
    <property type="match status" value="1"/>
</dbReference>
<dbReference type="Proteomes" id="UP000257109">
    <property type="component" value="Unassembled WGS sequence"/>
</dbReference>
<feature type="non-terminal residue" evidence="1">
    <location>
        <position position="158"/>
    </location>
</feature>
<dbReference type="AlphaFoldDB" id="A0A371G7C0"/>
<dbReference type="OrthoDB" id="1934793at2759"/>
<sequence length="158" mass="18484">MRLAKEIRVQILTTKSDSQLVTCQVNGEYQARDPQLVKYWDMAKKLVASFESFTLLPMPTNVCSVGHSASWKDPITTFLRIEETPNNPLVAKKLIREAAKYTLISQQLYRRGFRVLQLVICFWFFLDEYLVMEGSCMKWYSEKKNVLDFHLVSKYVVM</sequence>
<reference evidence="1" key="1">
    <citation type="submission" date="2018-05" db="EMBL/GenBank/DDBJ databases">
        <title>Draft genome of Mucuna pruriens seed.</title>
        <authorList>
            <person name="Nnadi N.E."/>
            <person name="Vos R."/>
            <person name="Hasami M.H."/>
            <person name="Devisetty U.K."/>
            <person name="Aguiy J.C."/>
        </authorList>
    </citation>
    <scope>NUCLEOTIDE SEQUENCE [LARGE SCALE GENOMIC DNA]</scope>
    <source>
        <strain evidence="1">JCA_2017</strain>
    </source>
</reference>
<dbReference type="EMBL" id="QJKJ01006515">
    <property type="protein sequence ID" value="RDX86456.1"/>
    <property type="molecule type" value="Genomic_DNA"/>
</dbReference>
<dbReference type="InterPro" id="IPR036397">
    <property type="entry name" value="RNaseH_sf"/>
</dbReference>
<evidence type="ECO:0008006" key="3">
    <source>
        <dbReference type="Google" id="ProtNLM"/>
    </source>
</evidence>
<protein>
    <recommendedName>
        <fullName evidence="3">RNase H type-1 domain-containing protein</fullName>
    </recommendedName>
</protein>
<accession>A0A371G7C0</accession>
<dbReference type="PANTHER" id="PTHR48475:SF2">
    <property type="entry name" value="RIBONUCLEASE H"/>
    <property type="match status" value="1"/>
</dbReference>